<dbReference type="AlphaFoldDB" id="Q1ZRK3"/>
<evidence type="ECO:0000256" key="4">
    <source>
        <dbReference type="ARBA" id="ARBA00022989"/>
    </source>
</evidence>
<comment type="subcellular location">
    <subcellularLocation>
        <location evidence="1">Cell membrane</location>
        <topology evidence="1">Multi-pass membrane protein</topology>
    </subcellularLocation>
</comment>
<feature type="transmembrane region" description="Helical" evidence="6">
    <location>
        <begin position="49"/>
        <end position="67"/>
    </location>
</feature>
<dbReference type="GO" id="GO:0005886">
    <property type="term" value="C:plasma membrane"/>
    <property type="evidence" value="ECO:0007669"/>
    <property type="project" value="UniProtKB-SubCell"/>
</dbReference>
<keyword evidence="3 6" id="KW-0812">Transmembrane</keyword>
<feature type="transmembrane region" description="Helical" evidence="6">
    <location>
        <begin position="206"/>
        <end position="230"/>
    </location>
</feature>
<evidence type="ECO:0000313" key="8">
    <source>
        <dbReference type="Proteomes" id="UP000001603"/>
    </source>
</evidence>
<dbReference type="PANTHER" id="PTHR30250:SF11">
    <property type="entry name" value="O-ANTIGEN TRANSPORTER-RELATED"/>
    <property type="match status" value="1"/>
</dbReference>
<name>Q1ZRK3_PHOAS</name>
<comment type="caution">
    <text evidence="7">The sequence shown here is derived from an EMBL/GenBank/DDBJ whole genome shotgun (WGS) entry which is preliminary data.</text>
</comment>
<evidence type="ECO:0000256" key="2">
    <source>
        <dbReference type="ARBA" id="ARBA00022475"/>
    </source>
</evidence>
<evidence type="ECO:0000256" key="5">
    <source>
        <dbReference type="ARBA" id="ARBA00023136"/>
    </source>
</evidence>
<dbReference type="PANTHER" id="PTHR30250">
    <property type="entry name" value="PST FAMILY PREDICTED COLANIC ACID TRANSPORTER"/>
    <property type="match status" value="1"/>
</dbReference>
<dbReference type="HOGENOM" id="CLU_665416_0_0_6"/>
<evidence type="ECO:0000256" key="6">
    <source>
        <dbReference type="SAM" id="Phobius"/>
    </source>
</evidence>
<feature type="transmembrane region" description="Helical" evidence="6">
    <location>
        <begin position="166"/>
        <end position="186"/>
    </location>
</feature>
<keyword evidence="2" id="KW-1003">Cell membrane</keyword>
<accession>Q1ZRK3</accession>
<dbReference type="EMBL" id="AAOJ01000002">
    <property type="protein sequence ID" value="EAS65324.1"/>
    <property type="molecule type" value="Genomic_DNA"/>
</dbReference>
<dbReference type="InterPro" id="IPR050833">
    <property type="entry name" value="Poly_Biosynth_Transport"/>
</dbReference>
<feature type="transmembrane region" description="Helical" evidence="6">
    <location>
        <begin position="79"/>
        <end position="99"/>
    </location>
</feature>
<protein>
    <recommendedName>
        <fullName evidence="9">Polysaccharide biosynthesis protein C-terminal domain-containing protein</fullName>
    </recommendedName>
</protein>
<sequence length="413" mass="46345">MIKTFTAIQSIFFQGVAAVCTVLTTYYVSSKLGASGQGEWALLKSNVEFIAALMSFGFPVSYTYFINSRSASASELFKFYIKYLLFVLPVIFILLKINIIEIKSHNGVDVIFYSIVMAVLISLHLNIRGIILASYPLLIFNIVSFILPFSILIVFFIFGLDNYVDIVNSYLLACFIILLVSLLLLLKKNIKAGGKTKTKTKMIDFYIHSVWNFISNVGPYLYVIIINQWMLKNGFNYKDIGLISVMLLIQGAILLIPNVLGPLLYRVWSADDSKILSTYRKTLFYFVSISLVVIAIIYPLLDYVIPKILGKEFINSVILVKILMVSIPFSFAIRVLLNACLSIGAVKEYAIATNLKNLFILLTFVILVPSDLASIVAILAVYEMLTFISLALMSKRKFSCSLLFLLGLKKNAI</sequence>
<feature type="transmembrane region" description="Helical" evidence="6">
    <location>
        <begin position="282"/>
        <end position="301"/>
    </location>
</feature>
<gene>
    <name evidence="7" type="ORF">VAS14_06373</name>
</gene>
<evidence type="ECO:0008006" key="9">
    <source>
        <dbReference type="Google" id="ProtNLM"/>
    </source>
</evidence>
<proteinExistence type="predicted"/>
<feature type="transmembrane region" description="Helical" evidence="6">
    <location>
        <begin position="313"/>
        <end position="337"/>
    </location>
</feature>
<evidence type="ECO:0000256" key="3">
    <source>
        <dbReference type="ARBA" id="ARBA00022692"/>
    </source>
</evidence>
<reference evidence="7 8" key="1">
    <citation type="journal article" date="2009" name="Proc. Natl. Acad. Sci. U.S.A.">
        <title>The genomic basis of trophic strategy in marine bacteria.</title>
        <authorList>
            <person name="Lauro F.M."/>
            <person name="McDougald D."/>
            <person name="Thomas T."/>
            <person name="Williams T.J."/>
            <person name="Egan S."/>
            <person name="Rice S."/>
            <person name="DeMaere M.Z."/>
            <person name="Ting L."/>
            <person name="Ertan H."/>
            <person name="Johnson J."/>
            <person name="Ferriera S."/>
            <person name="Lapidus A."/>
            <person name="Anderson I."/>
            <person name="Kyrpides N."/>
            <person name="Munk A.C."/>
            <person name="Detter C."/>
            <person name="Han C.S."/>
            <person name="Brown M.V."/>
            <person name="Robb F.T."/>
            <person name="Kjelleberg S."/>
            <person name="Cavicchioli R."/>
        </authorList>
    </citation>
    <scope>NUCLEOTIDE SEQUENCE [LARGE SCALE GENOMIC DNA]</scope>
    <source>
        <strain evidence="7 8">S14</strain>
    </source>
</reference>
<dbReference type="RefSeq" id="WP_005369153.1">
    <property type="nucleotide sequence ID" value="NZ_CH902600.1"/>
</dbReference>
<keyword evidence="5 6" id="KW-0472">Membrane</keyword>
<feature type="transmembrane region" description="Helical" evidence="6">
    <location>
        <begin position="12"/>
        <end position="29"/>
    </location>
</feature>
<evidence type="ECO:0000313" key="7">
    <source>
        <dbReference type="EMBL" id="EAS65324.1"/>
    </source>
</evidence>
<feature type="transmembrane region" description="Helical" evidence="6">
    <location>
        <begin position="242"/>
        <end position="261"/>
    </location>
</feature>
<feature type="transmembrane region" description="Helical" evidence="6">
    <location>
        <begin position="111"/>
        <end position="131"/>
    </location>
</feature>
<feature type="transmembrane region" description="Helical" evidence="6">
    <location>
        <begin position="138"/>
        <end position="160"/>
    </location>
</feature>
<organism evidence="7 8">
    <name type="scientific">Photobacterium angustum (strain S14 / CCUG 15956)</name>
    <name type="common">Vibrio sp. (strain S14 / CCUG 15956)</name>
    <dbReference type="NCBI Taxonomy" id="314292"/>
    <lineage>
        <taxon>Bacteria</taxon>
        <taxon>Pseudomonadati</taxon>
        <taxon>Pseudomonadota</taxon>
        <taxon>Gammaproteobacteria</taxon>
        <taxon>Vibrionales</taxon>
        <taxon>Vibrionaceae</taxon>
        <taxon>Photobacterium</taxon>
    </lineage>
</organism>
<dbReference type="Proteomes" id="UP000001603">
    <property type="component" value="Unassembled WGS sequence"/>
</dbReference>
<evidence type="ECO:0000256" key="1">
    <source>
        <dbReference type="ARBA" id="ARBA00004651"/>
    </source>
</evidence>
<keyword evidence="4 6" id="KW-1133">Transmembrane helix</keyword>